<evidence type="ECO:0000256" key="1">
    <source>
        <dbReference type="SAM" id="Phobius"/>
    </source>
</evidence>
<feature type="transmembrane region" description="Helical" evidence="1">
    <location>
        <begin position="80"/>
        <end position="98"/>
    </location>
</feature>
<comment type="caution">
    <text evidence="2">The sequence shown here is derived from an EMBL/GenBank/DDBJ whole genome shotgun (WGS) entry which is preliminary data.</text>
</comment>
<feature type="transmembrane region" description="Helical" evidence="1">
    <location>
        <begin position="55"/>
        <end position="73"/>
    </location>
</feature>
<dbReference type="STRING" id="1325130.HFN_1392"/>
<keyword evidence="1" id="KW-1133">Transmembrane helix</keyword>
<protein>
    <submittedName>
        <fullName evidence="2">Uncharacterized protein</fullName>
    </submittedName>
</protein>
<reference evidence="2 3" key="1">
    <citation type="journal article" date="2013" name="Genome Announc.">
        <title>Draft Genome Sequence of Helicobacter fennelliae Strain MRY12-0050, Isolated from a Bacteremia Patient.</title>
        <authorList>
            <person name="Rimbara E."/>
            <person name="Matsui M."/>
            <person name="Mori S."/>
            <person name="Suzuki S."/>
            <person name="Suzuki M."/>
            <person name="Kim H."/>
            <person name="Sekizuka T."/>
            <person name="Kuroda M."/>
            <person name="Shibayama K."/>
        </authorList>
    </citation>
    <scope>NUCLEOTIDE SEQUENCE [LARGE SCALE GENOMIC DNA]</scope>
    <source>
        <strain evidence="2 3">MRY12-0050</strain>
    </source>
</reference>
<dbReference type="RefSeq" id="WP_023949927.1">
    <property type="nucleotide sequence ID" value="NZ_BASD01000035.1"/>
</dbReference>
<proteinExistence type="predicted"/>
<keyword evidence="1" id="KW-0472">Membrane</keyword>
<keyword evidence="1" id="KW-0812">Transmembrane</keyword>
<gene>
    <name evidence="2" type="ORF">HFN_1392</name>
</gene>
<evidence type="ECO:0000313" key="2">
    <source>
        <dbReference type="EMBL" id="GAD20148.1"/>
    </source>
</evidence>
<organism evidence="2 3">
    <name type="scientific">Helicobacter fennelliae MRY12-0050</name>
    <dbReference type="NCBI Taxonomy" id="1325130"/>
    <lineage>
        <taxon>Bacteria</taxon>
        <taxon>Pseudomonadati</taxon>
        <taxon>Campylobacterota</taxon>
        <taxon>Epsilonproteobacteria</taxon>
        <taxon>Campylobacterales</taxon>
        <taxon>Helicobacteraceae</taxon>
        <taxon>Helicobacter</taxon>
    </lineage>
</organism>
<sequence length="136" mass="15254">MKENEIESYEIENDIRYDEEFRSFLKKVLGVLWTLCIVGIFVGGDLEGSKGLLSYFVNLTLLPITTIPIWFIFGKWKFVAIPLSISLFLASMALAGAIPDNKYIVVGVMILSLIGITGTLLIALIRAVWSLIKKRK</sequence>
<dbReference type="Proteomes" id="UP000018143">
    <property type="component" value="Unassembled WGS sequence"/>
</dbReference>
<accession>T1DX20</accession>
<feature type="transmembrane region" description="Helical" evidence="1">
    <location>
        <begin position="24"/>
        <end position="43"/>
    </location>
</feature>
<dbReference type="EMBL" id="BASD01000035">
    <property type="protein sequence ID" value="GAD20148.1"/>
    <property type="molecule type" value="Genomic_DNA"/>
</dbReference>
<name>T1DX20_9HELI</name>
<dbReference type="AlphaFoldDB" id="T1DX20"/>
<feature type="transmembrane region" description="Helical" evidence="1">
    <location>
        <begin position="104"/>
        <end position="129"/>
    </location>
</feature>
<keyword evidence="3" id="KW-1185">Reference proteome</keyword>
<evidence type="ECO:0000313" key="3">
    <source>
        <dbReference type="Proteomes" id="UP000018143"/>
    </source>
</evidence>